<dbReference type="AlphaFoldDB" id="A0A0D7AQV2"/>
<evidence type="ECO:0000256" key="2">
    <source>
        <dbReference type="SAM" id="MobiDB-lite"/>
    </source>
</evidence>
<name>A0A0D7AQV2_9AGAR</name>
<feature type="region of interest" description="Disordered" evidence="2">
    <location>
        <begin position="234"/>
        <end position="253"/>
    </location>
</feature>
<proteinExistence type="predicted"/>
<feature type="coiled-coil region" evidence="1">
    <location>
        <begin position="185"/>
        <end position="230"/>
    </location>
</feature>
<accession>A0A0D7AQV2</accession>
<keyword evidence="4" id="KW-1185">Reference proteome</keyword>
<reference evidence="3 4" key="1">
    <citation type="journal article" date="2015" name="Fungal Genet. Biol.">
        <title>Evolution of novel wood decay mechanisms in Agaricales revealed by the genome sequences of Fistulina hepatica and Cylindrobasidium torrendii.</title>
        <authorList>
            <person name="Floudas D."/>
            <person name="Held B.W."/>
            <person name="Riley R."/>
            <person name="Nagy L.G."/>
            <person name="Koehler G."/>
            <person name="Ransdell A.S."/>
            <person name="Younus H."/>
            <person name="Chow J."/>
            <person name="Chiniquy J."/>
            <person name="Lipzen A."/>
            <person name="Tritt A."/>
            <person name="Sun H."/>
            <person name="Haridas S."/>
            <person name="LaButti K."/>
            <person name="Ohm R.A."/>
            <person name="Kues U."/>
            <person name="Blanchette R.A."/>
            <person name="Grigoriev I.V."/>
            <person name="Minto R.E."/>
            <person name="Hibbett D.S."/>
        </authorList>
    </citation>
    <scope>NUCLEOTIDE SEQUENCE [LARGE SCALE GENOMIC DNA]</scope>
    <source>
        <strain evidence="3 4">FP15055 ss-10</strain>
    </source>
</reference>
<evidence type="ECO:0000313" key="3">
    <source>
        <dbReference type="EMBL" id="KIY60718.1"/>
    </source>
</evidence>
<organism evidence="3 4">
    <name type="scientific">Cylindrobasidium torrendii FP15055 ss-10</name>
    <dbReference type="NCBI Taxonomy" id="1314674"/>
    <lineage>
        <taxon>Eukaryota</taxon>
        <taxon>Fungi</taxon>
        <taxon>Dikarya</taxon>
        <taxon>Basidiomycota</taxon>
        <taxon>Agaricomycotina</taxon>
        <taxon>Agaricomycetes</taxon>
        <taxon>Agaricomycetidae</taxon>
        <taxon>Agaricales</taxon>
        <taxon>Marasmiineae</taxon>
        <taxon>Physalacriaceae</taxon>
        <taxon>Cylindrobasidium</taxon>
    </lineage>
</organism>
<gene>
    <name evidence="3" type="ORF">CYLTODRAFT_460496</name>
</gene>
<keyword evidence="1" id="KW-0175">Coiled coil</keyword>
<dbReference type="EMBL" id="KN881328">
    <property type="protein sequence ID" value="KIY60718.1"/>
    <property type="molecule type" value="Genomic_DNA"/>
</dbReference>
<evidence type="ECO:0000313" key="4">
    <source>
        <dbReference type="Proteomes" id="UP000054007"/>
    </source>
</evidence>
<dbReference type="Proteomes" id="UP000054007">
    <property type="component" value="Unassembled WGS sequence"/>
</dbReference>
<evidence type="ECO:0000256" key="1">
    <source>
        <dbReference type="SAM" id="Coils"/>
    </source>
</evidence>
<feature type="compositionally biased region" description="Basic and acidic residues" evidence="2">
    <location>
        <begin position="243"/>
        <end position="253"/>
    </location>
</feature>
<sequence>ILIRDSPWLNRLSPRDLDDWPSREVDLRAYLRLIDTARQYPPPSPSVFQDPVNFSAFLYPIFKSLGWYCWDSWDASWWPHPSVKPLLLDPWQYTDDDDLVVDSPPPNKDAVWEPAVYPLEWPPLPAPTWAQAWEAAEVVWKSQEAKRAAWRGARAKAWEAEVRERGAEREVIKMQGEVLEFGDEVGEARDEAENALKGAEEALRKARKEKKSAEEAQDSAEEALKRAVAALLKAGAAQDTPGEVEREAREGGFGRKAQKLVRKMLRRGERDGDENMV</sequence>
<feature type="non-terminal residue" evidence="3">
    <location>
        <position position="1"/>
    </location>
</feature>
<protein>
    <submittedName>
        <fullName evidence="3">Uncharacterized protein</fullName>
    </submittedName>
</protein>